<evidence type="ECO:0008006" key="3">
    <source>
        <dbReference type="Google" id="ProtNLM"/>
    </source>
</evidence>
<dbReference type="EMBL" id="BMDW01000009">
    <property type="protein sequence ID" value="GGA48058.1"/>
    <property type="molecule type" value="Genomic_DNA"/>
</dbReference>
<evidence type="ECO:0000313" key="1">
    <source>
        <dbReference type="EMBL" id="GGA48058.1"/>
    </source>
</evidence>
<accession>A0ABQ1GPV8</accession>
<dbReference type="PANTHER" id="PTHR41339:SF1">
    <property type="entry name" value="SECRETED PROTEIN"/>
    <property type="match status" value="1"/>
</dbReference>
<name>A0ABQ1GPV8_9SPHN</name>
<proteinExistence type="predicted"/>
<reference evidence="2" key="1">
    <citation type="journal article" date="2019" name="Int. J. Syst. Evol. Microbiol.">
        <title>The Global Catalogue of Microorganisms (GCM) 10K type strain sequencing project: providing services to taxonomists for standard genome sequencing and annotation.</title>
        <authorList>
            <consortium name="The Broad Institute Genomics Platform"/>
            <consortium name="The Broad Institute Genome Sequencing Center for Infectious Disease"/>
            <person name="Wu L."/>
            <person name="Ma J."/>
        </authorList>
    </citation>
    <scope>NUCLEOTIDE SEQUENCE [LARGE SCALE GENOMIC DNA]</scope>
    <source>
        <strain evidence="2">CGMCC 1.10106</strain>
    </source>
</reference>
<dbReference type="Proteomes" id="UP000618591">
    <property type="component" value="Unassembled WGS sequence"/>
</dbReference>
<protein>
    <recommendedName>
        <fullName evidence="3">Lipoprotein</fullName>
    </recommendedName>
</protein>
<evidence type="ECO:0000313" key="2">
    <source>
        <dbReference type="Proteomes" id="UP000618591"/>
    </source>
</evidence>
<gene>
    <name evidence="1" type="ORF">GCM10011395_17910</name>
</gene>
<comment type="caution">
    <text evidence="1">The sequence shown here is derived from an EMBL/GenBank/DDBJ whole genome shotgun (WGS) entry which is preliminary data.</text>
</comment>
<dbReference type="PANTHER" id="PTHR41339">
    <property type="entry name" value="LIPL48"/>
    <property type="match status" value="1"/>
</dbReference>
<organism evidence="1 2">
    <name type="scientific">Sphingomonas psychrolutea</name>
    <dbReference type="NCBI Taxonomy" id="1259676"/>
    <lineage>
        <taxon>Bacteria</taxon>
        <taxon>Pseudomonadati</taxon>
        <taxon>Pseudomonadota</taxon>
        <taxon>Alphaproteobacteria</taxon>
        <taxon>Sphingomonadales</taxon>
        <taxon>Sphingomonadaceae</taxon>
        <taxon>Sphingomonas</taxon>
    </lineage>
</organism>
<sequence>MLIATVSIAALGGCGANDIASPGTGGNISIINNPAPTPAPTPTPTVSLVTPATGCPTIADAQGLSDRGTITGPTGTYRVCALPARIVSSINLTRIPGLLYFLPGRVDVGYDNGPTPLSSTNTRVVTQPDGTSRTLTADSNVTLTIQPGVVIYAASGATWLNVNRGNRINAVGTATAPIVFTSRDNVLGLNTDSSSGQWGGVVLSGRAQITDCAVPGTPALANGSSPNAGTTACERQTEGAVDPALYGGANNLDNSGRISYAQIRYSGFVLSAATELQSLTTQGVGEGTVIDHIQSFNSSDDGAEFFGGHVAMKYYVSIGAEDDNLDTDVGTKANFQYVIVAQRAGSLAQGADAMIEADTDNNSVLDNPRQNTTVSNATFLDRTGPGNADQAAILLRGATDYTLVNSILTTNPSHSCLRISDSRTAGATVDATTDENGAPVFRSVVMQCLTTRPFIGSPLSGQTLTDADVAAIFGSGSNNNNATTYTPTLTNLFINGANETAVTAFDQTTLNGRVFNGITITPAGFFDRTTYIGAVSGASDTWYQGWTCNSTTAALGTSLSGNCTTLPTI</sequence>
<keyword evidence="2" id="KW-1185">Reference proteome</keyword>